<sequence>MKRRTKPLAWGPTSGFVGPEPFCGLSRSTIRSSILSWLQGFVQGWWQKSPGQRQAKLVIKNRSKRFTADLLNQDQKTVRMVVGLLQTGHCRLNKHMNNMRLADDDLCRFCFEEEETAVHV</sequence>
<accession>A0AAW1DJY8</accession>
<evidence type="ECO:0000313" key="2">
    <source>
        <dbReference type="Proteomes" id="UP001461498"/>
    </source>
</evidence>
<organism evidence="1 2">
    <name type="scientific">Rhynocoris fuscipes</name>
    <dbReference type="NCBI Taxonomy" id="488301"/>
    <lineage>
        <taxon>Eukaryota</taxon>
        <taxon>Metazoa</taxon>
        <taxon>Ecdysozoa</taxon>
        <taxon>Arthropoda</taxon>
        <taxon>Hexapoda</taxon>
        <taxon>Insecta</taxon>
        <taxon>Pterygota</taxon>
        <taxon>Neoptera</taxon>
        <taxon>Paraneoptera</taxon>
        <taxon>Hemiptera</taxon>
        <taxon>Heteroptera</taxon>
        <taxon>Panheteroptera</taxon>
        <taxon>Cimicomorpha</taxon>
        <taxon>Reduviidae</taxon>
        <taxon>Harpactorinae</taxon>
        <taxon>Harpactorini</taxon>
        <taxon>Rhynocoris</taxon>
    </lineage>
</organism>
<name>A0AAW1DJY8_9HEMI</name>
<keyword evidence="2" id="KW-1185">Reference proteome</keyword>
<dbReference type="EMBL" id="JAPXFL010000001">
    <property type="protein sequence ID" value="KAK9511356.1"/>
    <property type="molecule type" value="Genomic_DNA"/>
</dbReference>
<dbReference type="Proteomes" id="UP001461498">
    <property type="component" value="Unassembled WGS sequence"/>
</dbReference>
<reference evidence="1 2" key="1">
    <citation type="submission" date="2022-12" db="EMBL/GenBank/DDBJ databases">
        <title>Chromosome-level genome assembly of true bugs.</title>
        <authorList>
            <person name="Ma L."/>
            <person name="Li H."/>
        </authorList>
    </citation>
    <scope>NUCLEOTIDE SEQUENCE [LARGE SCALE GENOMIC DNA]</scope>
    <source>
        <strain evidence="1">Lab_2022b</strain>
    </source>
</reference>
<comment type="caution">
    <text evidence="1">The sequence shown here is derived from an EMBL/GenBank/DDBJ whole genome shotgun (WGS) entry which is preliminary data.</text>
</comment>
<evidence type="ECO:0000313" key="1">
    <source>
        <dbReference type="EMBL" id="KAK9511356.1"/>
    </source>
</evidence>
<dbReference type="AlphaFoldDB" id="A0AAW1DJY8"/>
<protein>
    <submittedName>
        <fullName evidence="1">Uncharacterized protein</fullName>
    </submittedName>
</protein>
<gene>
    <name evidence="1" type="ORF">O3M35_000024</name>
</gene>
<proteinExistence type="predicted"/>